<accession>A0AA86RB48</accession>
<gene>
    <name evidence="1" type="ORF">HINF_LOCUS62391</name>
    <name evidence="2" type="ORF">HINF_LOCUS66747</name>
</gene>
<evidence type="ECO:0000313" key="3">
    <source>
        <dbReference type="Proteomes" id="UP001642409"/>
    </source>
</evidence>
<organism evidence="1">
    <name type="scientific">Hexamita inflata</name>
    <dbReference type="NCBI Taxonomy" id="28002"/>
    <lineage>
        <taxon>Eukaryota</taxon>
        <taxon>Metamonada</taxon>
        <taxon>Diplomonadida</taxon>
        <taxon>Hexamitidae</taxon>
        <taxon>Hexamitinae</taxon>
        <taxon>Hexamita</taxon>
    </lineage>
</organism>
<keyword evidence="3" id="KW-1185">Reference proteome</keyword>
<evidence type="ECO:0000313" key="1">
    <source>
        <dbReference type="EMBL" id="CAI9974746.1"/>
    </source>
</evidence>
<comment type="caution">
    <text evidence="1">The sequence shown here is derived from an EMBL/GenBank/DDBJ whole genome shotgun (WGS) entry which is preliminary data.</text>
</comment>
<proteinExistence type="predicted"/>
<protein>
    <submittedName>
        <fullName evidence="1">Uncharacterized protein</fullName>
    </submittedName>
</protein>
<name>A0AA86RB48_9EUKA</name>
<reference evidence="2 3" key="2">
    <citation type="submission" date="2024-07" db="EMBL/GenBank/DDBJ databases">
        <authorList>
            <person name="Akdeniz Z."/>
        </authorList>
    </citation>
    <scope>NUCLEOTIDE SEQUENCE [LARGE SCALE GENOMIC DNA]</scope>
</reference>
<dbReference type="AlphaFoldDB" id="A0AA86RB48"/>
<dbReference type="Proteomes" id="UP001642409">
    <property type="component" value="Unassembled WGS sequence"/>
</dbReference>
<dbReference type="EMBL" id="CATOUU010001154">
    <property type="protein sequence ID" value="CAI9974746.1"/>
    <property type="molecule type" value="Genomic_DNA"/>
</dbReference>
<dbReference type="EMBL" id="CAXDID020000453">
    <property type="protein sequence ID" value="CAL6093125.1"/>
    <property type="molecule type" value="Genomic_DNA"/>
</dbReference>
<reference evidence="1" key="1">
    <citation type="submission" date="2023-06" db="EMBL/GenBank/DDBJ databases">
        <authorList>
            <person name="Kurt Z."/>
        </authorList>
    </citation>
    <scope>NUCLEOTIDE SEQUENCE</scope>
</reference>
<evidence type="ECO:0000313" key="2">
    <source>
        <dbReference type="EMBL" id="CAL6093125.1"/>
    </source>
</evidence>
<sequence>MIMNENIQLTQKANNINLFIYTNVTQQSQIDVLVNQVEVNTFALFGFSINSQILIDSNIKIQIQFYVLTGALICTICDVDVQRCNIIFIASGQQISGMIIEPKESFKVQQSFIQFRISSMNSSGLTNIIKYQSIQYIINLCKLTGSNLMHSSNNGYIASTIFVTVQIQLFEFYICIDQTERFGLNIVQINTIGMETVQCDICDNQSIVVYGLCGEELKYSENVKGMYQCVYPFEYVDDTCVCAQGYLLNQTTCINLLESIYNISNILNSSNNVLYMLQQQVDQNENSIIAIDQKILSNISELENMILSNYSQSEYNLLMNTSVLDKRIFDNISAVINNLKIADINLFSNTSVLDWRIFYNISQLQNIIHNMSSFFTDQLQNYSSIIDQQQNIIQNLTYQMNCNQLNGHQYINGSCVLVSCSITGQQSINGICQCVNLNSIIQNNSCICPLNSQIIGIACVCSISGQTMQNGQCACTTIGAVVINGACSCGVNGINTSNTCSCPSGSSLVNGVCTCMNINAYISVGQCVCPRYSSLIGNTCTCPSNSKIVNNECACSIITGQIMNNGVCQCYTNGAFVSNGGCTCGVNALNISNTCKCPDNSSLINNVCTCDKIVGQQIISGSCQCPSGQSVVSNSCQSQGTVPVFCKNLNQVCLIYNRGYSGMYVQCPDGQIFQNYDYHEEGGNAWNTCF</sequence>